<dbReference type="PANTHER" id="PTHR12227">
    <property type="entry name" value="GLYCERATE KINASE"/>
    <property type="match status" value="1"/>
</dbReference>
<dbReference type="Pfam" id="PF13660">
    <property type="entry name" value="DUF4147"/>
    <property type="match status" value="1"/>
</dbReference>
<evidence type="ECO:0000259" key="1">
    <source>
        <dbReference type="Pfam" id="PF05161"/>
    </source>
</evidence>
<dbReference type="InterPro" id="IPR038614">
    <property type="entry name" value="GK_N_sf"/>
</dbReference>
<dbReference type="RefSeq" id="WP_091129532.1">
    <property type="nucleotide sequence ID" value="NZ_FMVJ01000002.1"/>
</dbReference>
<feature type="domain" description="MOFRL-associated" evidence="2">
    <location>
        <begin position="8"/>
        <end position="230"/>
    </location>
</feature>
<sequence length="416" mass="42942">MTDDAKILHDLFDAALRAALPDGKFDGRLPPQPKGRTIVLGAGKASARMAAAFEDAWVKAGGTCEGLVVTRYGHAVSTRSIEIVEAAHPVPDEAGLNAARRILALAKEAGPHDLIICLISGGASALLSLPAEGITLEDKQALNRALLKSGAPIGEMNLVRKALSAIKGGRLAEAAYPAQIVTYLISDVPGDDPGSIGSGPTIPERVDPDVVEAILGKYGIDVPAHVMQAVRANAVEPTGAGGVVHMLATPKMALDAAAARAREAGLIPLILGDAIEGEAREVGRVMAGIARSVRLHGEPVGVPCVLLSGGETTVTLRGSGRGGRNAEFLLSLALALRGEARLSAIACDTDGIDGSEDNAGAWFDQTLFADARGRGVNLASHLAGNDAYSAFAQLDRLVITGPTLTNVNDFRAILIR</sequence>
<feature type="domain" description="MOFRL" evidence="1">
    <location>
        <begin position="304"/>
        <end position="409"/>
    </location>
</feature>
<evidence type="ECO:0000313" key="3">
    <source>
        <dbReference type="EMBL" id="SCY02514.1"/>
    </source>
</evidence>
<organism evidence="3 4">
    <name type="scientific">Microvirga guangxiensis</name>
    <dbReference type="NCBI Taxonomy" id="549386"/>
    <lineage>
        <taxon>Bacteria</taxon>
        <taxon>Pseudomonadati</taxon>
        <taxon>Pseudomonadota</taxon>
        <taxon>Alphaproteobacteria</taxon>
        <taxon>Hyphomicrobiales</taxon>
        <taxon>Methylobacteriaceae</taxon>
        <taxon>Microvirga</taxon>
    </lineage>
</organism>
<accession>A0A1G5CJK6</accession>
<dbReference type="Proteomes" id="UP000199569">
    <property type="component" value="Unassembled WGS sequence"/>
</dbReference>
<gene>
    <name evidence="3" type="ORF">SAMN02927923_00587</name>
</gene>
<keyword evidence="3" id="KW-0670">Pyruvate</keyword>
<dbReference type="STRING" id="549386.SAMN02927923_00587"/>
<dbReference type="Gene3D" id="3.40.50.10180">
    <property type="entry name" value="Glycerate kinase, MOFRL-like N-terminal domain"/>
    <property type="match status" value="1"/>
</dbReference>
<dbReference type="InterPro" id="IPR025286">
    <property type="entry name" value="MOFRL_assoc_dom"/>
</dbReference>
<dbReference type="GO" id="GO:0008887">
    <property type="term" value="F:glycerate kinase activity"/>
    <property type="evidence" value="ECO:0007669"/>
    <property type="project" value="InterPro"/>
</dbReference>
<dbReference type="GO" id="GO:0005737">
    <property type="term" value="C:cytoplasm"/>
    <property type="evidence" value="ECO:0007669"/>
    <property type="project" value="TreeGrafter"/>
</dbReference>
<proteinExistence type="predicted"/>
<dbReference type="Gene3D" id="3.40.1480.10">
    <property type="entry name" value="MOFRL domain"/>
    <property type="match status" value="1"/>
</dbReference>
<dbReference type="InterPro" id="IPR007835">
    <property type="entry name" value="MOFRL"/>
</dbReference>
<dbReference type="FunFam" id="3.40.1480.10:FF:000002">
    <property type="entry name" value="Glycerate kinase"/>
    <property type="match status" value="1"/>
</dbReference>
<keyword evidence="4" id="KW-1185">Reference proteome</keyword>
<dbReference type="OrthoDB" id="9766552at2"/>
<dbReference type="PANTHER" id="PTHR12227:SF0">
    <property type="entry name" value="GLYCERATE KINASE"/>
    <property type="match status" value="1"/>
</dbReference>
<name>A0A1G5CJK6_9HYPH</name>
<dbReference type="InterPro" id="IPR039760">
    <property type="entry name" value="MOFRL_protein"/>
</dbReference>
<reference evidence="4" key="1">
    <citation type="submission" date="2016-10" db="EMBL/GenBank/DDBJ databases">
        <authorList>
            <person name="Varghese N."/>
            <person name="Submissions S."/>
        </authorList>
    </citation>
    <scope>NUCLEOTIDE SEQUENCE [LARGE SCALE GENOMIC DNA]</scope>
    <source>
        <strain evidence="4">CGMCC 1.7666</strain>
    </source>
</reference>
<evidence type="ECO:0000313" key="4">
    <source>
        <dbReference type="Proteomes" id="UP000199569"/>
    </source>
</evidence>
<protein>
    <submittedName>
        <fullName evidence="3">Hydroxypyruvate reductase</fullName>
    </submittedName>
</protein>
<dbReference type="InterPro" id="IPR037035">
    <property type="entry name" value="GK-like_C_sf"/>
</dbReference>
<dbReference type="SUPFAM" id="SSF82544">
    <property type="entry name" value="GckA/TtuD-like"/>
    <property type="match status" value="1"/>
</dbReference>
<dbReference type="EMBL" id="FMVJ01000002">
    <property type="protein sequence ID" value="SCY02514.1"/>
    <property type="molecule type" value="Genomic_DNA"/>
</dbReference>
<dbReference type="Pfam" id="PF05161">
    <property type="entry name" value="MOFRL"/>
    <property type="match status" value="1"/>
</dbReference>
<dbReference type="AlphaFoldDB" id="A0A1G5CJK6"/>
<evidence type="ECO:0000259" key="2">
    <source>
        <dbReference type="Pfam" id="PF13660"/>
    </source>
</evidence>